<evidence type="ECO:0000313" key="2">
    <source>
        <dbReference type="EMBL" id="MEQ2440044.1"/>
    </source>
</evidence>
<sequence>MTRSRRRSYARKRTPWVRGLLVSLLFIAGAVSGLVSPPAANVLSAPAMTAILIAGGAIGVLSLLFLLGLQRFSFANIGFQSCLLLEAAYYIAAVVYLFLIPVPAAALVLSIVTAAAMLAVIVSTLVSLAKR</sequence>
<feature type="transmembrane region" description="Helical" evidence="1">
    <location>
        <begin position="81"/>
        <end position="99"/>
    </location>
</feature>
<evidence type="ECO:0000313" key="3">
    <source>
        <dbReference type="Proteomes" id="UP001489509"/>
    </source>
</evidence>
<keyword evidence="1" id="KW-0812">Transmembrane</keyword>
<evidence type="ECO:0000256" key="1">
    <source>
        <dbReference type="SAM" id="Phobius"/>
    </source>
</evidence>
<dbReference type="EMBL" id="JBBMFD010000004">
    <property type="protein sequence ID" value="MEQ2440044.1"/>
    <property type="molecule type" value="Genomic_DNA"/>
</dbReference>
<dbReference type="RefSeq" id="WP_349218392.1">
    <property type="nucleotide sequence ID" value="NZ_JBBMFD010000004.1"/>
</dbReference>
<gene>
    <name evidence="2" type="ORF">WMO26_04300</name>
</gene>
<accession>A0ABV1DYE1</accession>
<dbReference type="Proteomes" id="UP001489509">
    <property type="component" value="Unassembled WGS sequence"/>
</dbReference>
<comment type="caution">
    <text evidence="2">The sequence shown here is derived from an EMBL/GenBank/DDBJ whole genome shotgun (WGS) entry which is preliminary data.</text>
</comment>
<protein>
    <submittedName>
        <fullName evidence="2">Uncharacterized protein</fullName>
    </submittedName>
</protein>
<keyword evidence="1" id="KW-1133">Transmembrane helix</keyword>
<organism evidence="2 3">
    <name type="scientific">Solibaculum intestinale</name>
    <dbReference type="NCBI Taxonomy" id="3133165"/>
    <lineage>
        <taxon>Bacteria</taxon>
        <taxon>Bacillati</taxon>
        <taxon>Bacillota</taxon>
        <taxon>Clostridia</taxon>
        <taxon>Eubacteriales</taxon>
        <taxon>Oscillospiraceae</taxon>
        <taxon>Solibaculum</taxon>
    </lineage>
</organism>
<keyword evidence="1" id="KW-0472">Membrane</keyword>
<feature type="transmembrane region" description="Helical" evidence="1">
    <location>
        <begin position="43"/>
        <end position="69"/>
    </location>
</feature>
<keyword evidence="3" id="KW-1185">Reference proteome</keyword>
<name>A0ABV1DYE1_9FIRM</name>
<reference evidence="2 3" key="1">
    <citation type="submission" date="2024-03" db="EMBL/GenBank/DDBJ databases">
        <title>Human intestinal bacterial collection.</title>
        <authorList>
            <person name="Pauvert C."/>
            <person name="Hitch T.C.A."/>
            <person name="Clavel T."/>
        </authorList>
    </citation>
    <scope>NUCLEOTIDE SEQUENCE [LARGE SCALE GENOMIC DNA]</scope>
    <source>
        <strain evidence="2 3">CLA-JM-H44</strain>
    </source>
</reference>
<proteinExistence type="predicted"/>
<feature type="transmembrane region" description="Helical" evidence="1">
    <location>
        <begin position="105"/>
        <end position="129"/>
    </location>
</feature>